<dbReference type="PANTHER" id="PTHR43857:SF1">
    <property type="entry name" value="YJGH FAMILY PROTEIN"/>
    <property type="match status" value="1"/>
</dbReference>
<dbReference type="HOGENOM" id="CLU_100715_4_2_11"/>
<protein>
    <submittedName>
        <fullName evidence="1">Endoribonuclease L-PSP family protein</fullName>
    </submittedName>
</protein>
<dbReference type="SUPFAM" id="SSF55298">
    <property type="entry name" value="YjgF-like"/>
    <property type="match status" value="1"/>
</dbReference>
<organism evidence="1 2">
    <name type="scientific">Streptomyces himastatinicus ATCC 53653</name>
    <dbReference type="NCBI Taxonomy" id="457427"/>
    <lineage>
        <taxon>Bacteria</taxon>
        <taxon>Bacillati</taxon>
        <taxon>Actinomycetota</taxon>
        <taxon>Actinomycetes</taxon>
        <taxon>Kitasatosporales</taxon>
        <taxon>Streptomycetaceae</taxon>
        <taxon>Streptomyces</taxon>
        <taxon>Streptomyces violaceusniger group</taxon>
    </lineage>
</organism>
<dbReference type="AlphaFoldDB" id="D9W8D4"/>
<dbReference type="PANTHER" id="PTHR43857">
    <property type="entry name" value="BLR7761 PROTEIN"/>
    <property type="match status" value="1"/>
</dbReference>
<dbReference type="EMBL" id="GG657754">
    <property type="protein sequence ID" value="EFL22641.1"/>
    <property type="molecule type" value="Genomic_DNA"/>
</dbReference>
<dbReference type="OrthoDB" id="9815126at2"/>
<dbReference type="Gene3D" id="3.30.1330.40">
    <property type="entry name" value="RutC-like"/>
    <property type="match status" value="1"/>
</dbReference>
<proteinExistence type="predicted"/>
<evidence type="ECO:0000313" key="2">
    <source>
        <dbReference type="Proteomes" id="UP000003963"/>
    </source>
</evidence>
<dbReference type="InterPro" id="IPR035959">
    <property type="entry name" value="RutC-like_sf"/>
</dbReference>
<dbReference type="CDD" id="cd00448">
    <property type="entry name" value="YjgF_YER057c_UK114_family"/>
    <property type="match status" value="1"/>
</dbReference>
<gene>
    <name evidence="1" type="ORF">SSOG_02355</name>
</gene>
<reference evidence="1 2" key="1">
    <citation type="submission" date="2009-02" db="EMBL/GenBank/DDBJ databases">
        <title>Annotation of Streptomyces hygroscopicus strain ATCC 53653.</title>
        <authorList>
            <consortium name="The Broad Institute Genome Sequencing Platform"/>
            <consortium name="Broad Institute Microbial Sequencing Center"/>
            <person name="Fischbach M."/>
            <person name="Godfrey P."/>
            <person name="Ward D."/>
            <person name="Young S."/>
            <person name="Zeng Q."/>
            <person name="Koehrsen M."/>
            <person name="Alvarado L."/>
            <person name="Berlin A.M."/>
            <person name="Bochicchio J."/>
            <person name="Borenstein D."/>
            <person name="Chapman S.B."/>
            <person name="Chen Z."/>
            <person name="Engels R."/>
            <person name="Freedman E."/>
            <person name="Gellesch M."/>
            <person name="Goldberg J."/>
            <person name="Griggs A."/>
            <person name="Gujja S."/>
            <person name="Heilman E.R."/>
            <person name="Heiman D.I."/>
            <person name="Hepburn T.A."/>
            <person name="Howarth C."/>
            <person name="Jen D."/>
            <person name="Larson L."/>
            <person name="Lewis B."/>
            <person name="Mehta T."/>
            <person name="Park D."/>
            <person name="Pearson M."/>
            <person name="Richards J."/>
            <person name="Roberts A."/>
            <person name="Saif S."/>
            <person name="Shea T.D."/>
            <person name="Shenoy N."/>
            <person name="Sisk P."/>
            <person name="Stolte C."/>
            <person name="Sykes S.N."/>
            <person name="Thomson T."/>
            <person name="Walk T."/>
            <person name="White J."/>
            <person name="Yandava C."/>
            <person name="Straight P."/>
            <person name="Clardy J."/>
            <person name="Hung D."/>
            <person name="Kolter R."/>
            <person name="Mekalanos J."/>
            <person name="Walker S."/>
            <person name="Walsh C.T."/>
            <person name="Wieland-Brown L.C."/>
            <person name="Haas B."/>
            <person name="Nusbaum C."/>
            <person name="Birren B."/>
        </authorList>
    </citation>
    <scope>NUCLEOTIDE SEQUENCE [LARGE SCALE GENOMIC DNA]</scope>
    <source>
        <strain evidence="1 2">ATCC 53653</strain>
    </source>
</reference>
<dbReference type="InterPro" id="IPR006175">
    <property type="entry name" value="YjgF/YER057c/UK114"/>
</dbReference>
<dbReference type="Proteomes" id="UP000003963">
    <property type="component" value="Unassembled WGS sequence"/>
</dbReference>
<evidence type="ECO:0000313" key="1">
    <source>
        <dbReference type="EMBL" id="EFL22641.1"/>
    </source>
</evidence>
<dbReference type="Pfam" id="PF01042">
    <property type="entry name" value="Ribonuc_L-PSP"/>
    <property type="match status" value="1"/>
</dbReference>
<dbReference type="STRING" id="457427.SSOG_02355"/>
<name>D9W8D4_9ACTN</name>
<dbReference type="RefSeq" id="WP_009714462.1">
    <property type="nucleotide sequence ID" value="NZ_GG657754.1"/>
</dbReference>
<sequence length="134" mass="14320">MTEALHRINPAELSPPTGFSHAVTATGGQLVFLAGQTALDQDGRVVGDTLPAQFRRALTNLLTALEAAGGSPTDLARLTVYATDVADYRDCAPELGRIWREMAGRDYPAMAVIGVVRLWDEEAMVELDGIAVLP</sequence>
<keyword evidence="2" id="KW-1185">Reference proteome</keyword>
<accession>D9W8D4</accession>